<sequence>MLAASRESYAAAVDALNEFAAGATPERLTATGDEVLAVADLLRREPRLRRALADSSRASDERVGLLGAVFGGKVGDEALGLLTALVSGRWSTPSELLDAVERIGAETLLAGSERADELGDVEDELFRFGHVVRGNPQLASALSDPSAGLDRRGQLIADLLEGKASPASLRLVTLALRGFGGRGFDASLSRLVELAAARRDRQVAYVTTAAPLSDAEEERLAGRLSELYGRQISLKLDVDPSVVGGVKVQVGADLYDGTVSRRLAETRKALAG</sequence>
<evidence type="ECO:0000256" key="1">
    <source>
        <dbReference type="ARBA" id="ARBA00004370"/>
    </source>
</evidence>
<evidence type="ECO:0000256" key="2">
    <source>
        <dbReference type="ARBA" id="ARBA00022448"/>
    </source>
</evidence>
<keyword evidence="10" id="KW-1185">Reference proteome</keyword>
<comment type="function">
    <text evidence="8">This protein is part of the stalk that links CF(0) to CF(1). It either transmits conformational changes from CF(0) to CF(1) or is implicated in proton conduction.</text>
</comment>
<dbReference type="EMBL" id="BOPG01000005">
    <property type="protein sequence ID" value="GIJ53183.1"/>
    <property type="molecule type" value="Genomic_DNA"/>
</dbReference>
<protein>
    <recommendedName>
        <fullName evidence="8">ATP synthase subunit delta</fullName>
    </recommendedName>
    <alternativeName>
        <fullName evidence="8">ATP synthase F(1) sector subunit delta</fullName>
    </alternativeName>
    <alternativeName>
        <fullName evidence="8">F-type ATPase subunit delta</fullName>
        <shortName evidence="8">F-ATPase subunit delta</shortName>
    </alternativeName>
</protein>
<accession>A0A8J3Z158</accession>
<comment type="subcellular location">
    <subcellularLocation>
        <location evidence="8">Cell membrane</location>
        <topology evidence="8">Peripheral membrane protein</topology>
    </subcellularLocation>
    <subcellularLocation>
        <location evidence="1">Membrane</location>
    </subcellularLocation>
</comment>
<evidence type="ECO:0000256" key="7">
    <source>
        <dbReference type="ARBA" id="ARBA00023310"/>
    </source>
</evidence>
<dbReference type="GO" id="GO:0005886">
    <property type="term" value="C:plasma membrane"/>
    <property type="evidence" value="ECO:0007669"/>
    <property type="project" value="UniProtKB-SubCell"/>
</dbReference>
<organism evidence="9 10">
    <name type="scientific">Virgisporangium aurantiacum</name>
    <dbReference type="NCBI Taxonomy" id="175570"/>
    <lineage>
        <taxon>Bacteria</taxon>
        <taxon>Bacillati</taxon>
        <taxon>Actinomycetota</taxon>
        <taxon>Actinomycetes</taxon>
        <taxon>Micromonosporales</taxon>
        <taxon>Micromonosporaceae</taxon>
        <taxon>Virgisporangium</taxon>
    </lineage>
</organism>
<dbReference type="NCBIfam" id="NF009967">
    <property type="entry name" value="PRK13430.1"/>
    <property type="match status" value="1"/>
</dbReference>
<keyword evidence="6 8" id="KW-0139">CF(1)</keyword>
<keyword evidence="7 8" id="KW-0066">ATP synthesis</keyword>
<dbReference type="AlphaFoldDB" id="A0A8J3Z158"/>
<evidence type="ECO:0000256" key="6">
    <source>
        <dbReference type="ARBA" id="ARBA00023196"/>
    </source>
</evidence>
<keyword evidence="3 8" id="KW-0375">Hydrogen ion transport</keyword>
<reference evidence="9" key="1">
    <citation type="submission" date="2021-01" db="EMBL/GenBank/DDBJ databases">
        <title>Whole genome shotgun sequence of Virgisporangium aurantiacum NBRC 16421.</title>
        <authorList>
            <person name="Komaki H."/>
            <person name="Tamura T."/>
        </authorList>
    </citation>
    <scope>NUCLEOTIDE SEQUENCE</scope>
    <source>
        <strain evidence="9">NBRC 16421</strain>
    </source>
</reference>
<dbReference type="HAMAP" id="MF_01416">
    <property type="entry name" value="ATP_synth_delta_bact"/>
    <property type="match status" value="1"/>
</dbReference>
<dbReference type="PANTHER" id="PTHR11910">
    <property type="entry name" value="ATP SYNTHASE DELTA CHAIN"/>
    <property type="match status" value="1"/>
</dbReference>
<dbReference type="PROSITE" id="PS00389">
    <property type="entry name" value="ATPASE_DELTA"/>
    <property type="match status" value="1"/>
</dbReference>
<dbReference type="InterPro" id="IPR020781">
    <property type="entry name" value="ATPase_OSCP/d_CS"/>
</dbReference>
<name>A0A8J3Z158_9ACTN</name>
<keyword evidence="8" id="KW-1003">Cell membrane</keyword>
<keyword evidence="2 8" id="KW-0813">Transport</keyword>
<keyword evidence="5 8" id="KW-0472">Membrane</keyword>
<dbReference type="Pfam" id="PF00213">
    <property type="entry name" value="OSCP"/>
    <property type="match status" value="1"/>
</dbReference>
<proteinExistence type="inferred from homology"/>
<evidence type="ECO:0000256" key="8">
    <source>
        <dbReference type="HAMAP-Rule" id="MF_01416"/>
    </source>
</evidence>
<keyword evidence="4 8" id="KW-0406">Ion transport</keyword>
<evidence type="ECO:0000256" key="3">
    <source>
        <dbReference type="ARBA" id="ARBA00022781"/>
    </source>
</evidence>
<comment type="function">
    <text evidence="8">F(1)F(0) ATP synthase produces ATP from ADP in the presence of a proton or sodium gradient. F-type ATPases consist of two structural domains, F(1) containing the extramembraneous catalytic core and F(0) containing the membrane proton channel, linked together by a central stalk and a peripheral stalk. During catalysis, ATP synthesis in the catalytic domain of F(1) is coupled via a rotary mechanism of the central stalk subunits to proton translocation.</text>
</comment>
<comment type="caution">
    <text evidence="9">The sequence shown here is derived from an EMBL/GenBank/DDBJ whole genome shotgun (WGS) entry which is preliminary data.</text>
</comment>
<evidence type="ECO:0000256" key="4">
    <source>
        <dbReference type="ARBA" id="ARBA00023065"/>
    </source>
</evidence>
<gene>
    <name evidence="8 9" type="primary">atpH</name>
    <name evidence="9" type="ORF">Vau01_006990</name>
</gene>
<evidence type="ECO:0000313" key="10">
    <source>
        <dbReference type="Proteomes" id="UP000612585"/>
    </source>
</evidence>
<evidence type="ECO:0000256" key="5">
    <source>
        <dbReference type="ARBA" id="ARBA00023136"/>
    </source>
</evidence>
<comment type="similarity">
    <text evidence="8">Belongs to the ATPase delta chain family.</text>
</comment>
<dbReference type="Proteomes" id="UP000612585">
    <property type="component" value="Unassembled WGS sequence"/>
</dbReference>
<dbReference type="GO" id="GO:0045259">
    <property type="term" value="C:proton-transporting ATP synthase complex"/>
    <property type="evidence" value="ECO:0007669"/>
    <property type="project" value="UniProtKB-KW"/>
</dbReference>
<dbReference type="InterPro" id="IPR000711">
    <property type="entry name" value="ATPase_OSCP/dsu"/>
</dbReference>
<evidence type="ECO:0000313" key="9">
    <source>
        <dbReference type="EMBL" id="GIJ53183.1"/>
    </source>
</evidence>
<dbReference type="GO" id="GO:0046933">
    <property type="term" value="F:proton-transporting ATP synthase activity, rotational mechanism"/>
    <property type="evidence" value="ECO:0007669"/>
    <property type="project" value="UniProtKB-UniRule"/>
</dbReference>
<dbReference type="PRINTS" id="PR00125">
    <property type="entry name" value="ATPASEDELTA"/>
</dbReference>